<gene>
    <name evidence="8" type="ORF">BD324DRAFT_649613</name>
</gene>
<dbReference type="AlphaFoldDB" id="A0A1Y1UL56"/>
<dbReference type="GO" id="GO:0043527">
    <property type="term" value="C:tRNA methyltransferase complex"/>
    <property type="evidence" value="ECO:0007669"/>
    <property type="project" value="TreeGrafter"/>
</dbReference>
<evidence type="ECO:0000256" key="1">
    <source>
        <dbReference type="ARBA" id="ARBA00004123"/>
    </source>
</evidence>
<keyword evidence="4 6" id="KW-0677">Repeat</keyword>
<evidence type="ECO:0000256" key="6">
    <source>
        <dbReference type="HAMAP-Rule" id="MF_03056"/>
    </source>
</evidence>
<dbReference type="SUPFAM" id="SSF50978">
    <property type="entry name" value="WD40 repeat-like"/>
    <property type="match status" value="1"/>
</dbReference>
<dbReference type="EMBL" id="NBSH01000004">
    <property type="protein sequence ID" value="ORX38234.1"/>
    <property type="molecule type" value="Genomic_DNA"/>
</dbReference>
<dbReference type="GO" id="GO:0106004">
    <property type="term" value="P:tRNA (guanine-N7)-methylation"/>
    <property type="evidence" value="ECO:0007669"/>
    <property type="project" value="UniProtKB-UniRule"/>
</dbReference>
<evidence type="ECO:0000256" key="5">
    <source>
        <dbReference type="ARBA" id="ARBA00023242"/>
    </source>
</evidence>
<feature type="compositionally biased region" description="Low complexity" evidence="7">
    <location>
        <begin position="32"/>
        <end position="44"/>
    </location>
</feature>
<evidence type="ECO:0000313" key="8">
    <source>
        <dbReference type="EMBL" id="ORX38234.1"/>
    </source>
</evidence>
<comment type="function">
    <text evidence="6">Required for the formation of N(7)-methylguanine at position 46 (m7G46) in tRNA. In the complex, it is required to stabilize and induce conformational changes of the catalytic subunit.</text>
</comment>
<dbReference type="UniPathway" id="UPA00989"/>
<keyword evidence="3 6" id="KW-0819">tRNA processing</keyword>
<proteinExistence type="inferred from homology"/>
<accession>A0A1Y1UL56</accession>
<evidence type="ECO:0000256" key="7">
    <source>
        <dbReference type="SAM" id="MobiDB-lite"/>
    </source>
</evidence>
<feature type="region of interest" description="Disordered" evidence="7">
    <location>
        <begin position="32"/>
        <end position="52"/>
    </location>
</feature>
<dbReference type="GO" id="GO:0005829">
    <property type="term" value="C:cytosol"/>
    <property type="evidence" value="ECO:0007669"/>
    <property type="project" value="TreeGrafter"/>
</dbReference>
<dbReference type="GO" id="GO:0005634">
    <property type="term" value="C:nucleus"/>
    <property type="evidence" value="ECO:0007669"/>
    <property type="project" value="UniProtKB-SubCell"/>
</dbReference>
<dbReference type="InterPro" id="IPR028884">
    <property type="entry name" value="Trm82"/>
</dbReference>
<dbReference type="STRING" id="4999.A0A1Y1UL56"/>
<comment type="caution">
    <text evidence="8">The sequence shown here is derived from an EMBL/GenBank/DDBJ whole genome shotgun (WGS) entry which is preliminary data.</text>
</comment>
<name>A0A1Y1UL56_9TREE</name>
<keyword evidence="2 6" id="KW-0853">WD repeat</keyword>
<feature type="region of interest" description="Disordered" evidence="7">
    <location>
        <begin position="494"/>
        <end position="526"/>
    </location>
</feature>
<comment type="pathway">
    <text evidence="6">tRNA modification; N(7)-methylguanine-tRNA biosynthesis.</text>
</comment>
<dbReference type="Gene3D" id="2.130.10.10">
    <property type="entry name" value="YVTN repeat-like/Quinoprotein amine dehydrogenase"/>
    <property type="match status" value="1"/>
</dbReference>
<feature type="region of interest" description="Disordered" evidence="7">
    <location>
        <begin position="253"/>
        <end position="275"/>
    </location>
</feature>
<reference evidence="8 9" key="1">
    <citation type="submission" date="2017-03" db="EMBL/GenBank/DDBJ databases">
        <title>Widespread Adenine N6-methylation of Active Genes in Fungi.</title>
        <authorList>
            <consortium name="DOE Joint Genome Institute"/>
            <person name="Mondo S.J."/>
            <person name="Dannebaum R.O."/>
            <person name="Kuo R.C."/>
            <person name="Louie K.B."/>
            <person name="Bewick A.J."/>
            <person name="Labutti K."/>
            <person name="Haridas S."/>
            <person name="Kuo A."/>
            <person name="Salamov A."/>
            <person name="Ahrendt S.R."/>
            <person name="Lau R."/>
            <person name="Bowen B.P."/>
            <person name="Lipzen A."/>
            <person name="Sullivan W."/>
            <person name="Andreopoulos W.B."/>
            <person name="Clum A."/>
            <person name="Lindquist E."/>
            <person name="Daum C."/>
            <person name="Northen T.R."/>
            <person name="Ramamoorthy G."/>
            <person name="Schmitz R.J."/>
            <person name="Gryganskyi A."/>
            <person name="Culley D."/>
            <person name="Magnuson J."/>
            <person name="James T.Y."/>
            <person name="O'Malley M.A."/>
            <person name="Stajich J.E."/>
            <person name="Spatafora J.W."/>
            <person name="Visel A."/>
            <person name="Grigoriev I.V."/>
        </authorList>
    </citation>
    <scope>NUCLEOTIDE SEQUENCE [LARGE SCALE GENOMIC DNA]</scope>
    <source>
        <strain evidence="8 9">NRRL Y-17943</strain>
    </source>
</reference>
<comment type="subcellular location">
    <subcellularLocation>
        <location evidence="1 6">Nucleus</location>
    </subcellularLocation>
</comment>
<keyword evidence="5 6" id="KW-0539">Nucleus</keyword>
<dbReference type="OrthoDB" id="339900at2759"/>
<evidence type="ECO:0000256" key="4">
    <source>
        <dbReference type="ARBA" id="ARBA00022737"/>
    </source>
</evidence>
<dbReference type="Proteomes" id="UP000193218">
    <property type="component" value="Unassembled WGS sequence"/>
</dbReference>
<dbReference type="RefSeq" id="XP_021872156.1">
    <property type="nucleotide sequence ID" value="XM_022018019.1"/>
</dbReference>
<organism evidence="8 9">
    <name type="scientific">Kockovaella imperatae</name>
    <dbReference type="NCBI Taxonomy" id="4999"/>
    <lineage>
        <taxon>Eukaryota</taxon>
        <taxon>Fungi</taxon>
        <taxon>Dikarya</taxon>
        <taxon>Basidiomycota</taxon>
        <taxon>Agaricomycotina</taxon>
        <taxon>Tremellomycetes</taxon>
        <taxon>Tremellales</taxon>
        <taxon>Cuniculitremaceae</taxon>
        <taxon>Kockovaella</taxon>
    </lineage>
</organism>
<dbReference type="InterPro" id="IPR015943">
    <property type="entry name" value="WD40/YVTN_repeat-like_dom_sf"/>
</dbReference>
<evidence type="ECO:0000256" key="3">
    <source>
        <dbReference type="ARBA" id="ARBA00022694"/>
    </source>
</evidence>
<comment type="similarity">
    <text evidence="6">Belongs to the WD repeat TRM82 family.</text>
</comment>
<feature type="region of interest" description="Disordered" evidence="7">
    <location>
        <begin position="450"/>
        <end position="480"/>
    </location>
</feature>
<protein>
    <submittedName>
        <fullName evidence="8">WD40-repeat-containing domain protein</fullName>
    </submittedName>
</protein>
<dbReference type="InterPro" id="IPR036322">
    <property type="entry name" value="WD40_repeat_dom_sf"/>
</dbReference>
<evidence type="ECO:0000256" key="2">
    <source>
        <dbReference type="ARBA" id="ARBA00022574"/>
    </source>
</evidence>
<dbReference type="HAMAP" id="MF_03056">
    <property type="entry name" value="TRM82"/>
    <property type="match status" value="1"/>
</dbReference>
<dbReference type="PANTHER" id="PTHR16288:SF0">
    <property type="entry name" value="TRNA (GUANINE-N(7)-)-METHYLTRANSFERASE NON-CATALYTIC SUBUNIT WDR4"/>
    <property type="match status" value="1"/>
</dbReference>
<evidence type="ECO:0000313" key="9">
    <source>
        <dbReference type="Proteomes" id="UP000193218"/>
    </source>
</evidence>
<keyword evidence="9" id="KW-1185">Reference proteome</keyword>
<dbReference type="PANTHER" id="PTHR16288">
    <property type="entry name" value="WD40 REPEAT PROTEIN 4"/>
    <property type="match status" value="1"/>
</dbReference>
<dbReference type="GeneID" id="33559828"/>
<dbReference type="InParanoid" id="A0A1Y1UL56"/>
<sequence>MGDIPFPIAATASSSSSLALASGSSILLYRTSSGSASTSSSSKPSDPKNHPSSFIRHIAISPDEKHIAALTEAKQLLVFASESLEVLSRRSISKRGAHLSFGPKGDIILTDKVGDVYRYPLVPRVIHEDERPGNGLLTSDPSRNVDADLLLGHVSLISMHLLSEDGKHIITADRDEHIRVSRFPQSFVIERYLFGSEKFVSALCIPSSQPSWLISGGGESVLRTWDWTNGNQLGTVDLEDVLPYRTVRSTLRKDKKQGKRKHDADNDDEFERAPEGWTLPSGRGICIKKITSMRIGEKSVIIFFSSGCRAIHSFELPSDCSENPRLNTLETPYPVLDFAVHPRDRSKFVISMDTTWGTIKTNAMPDNMRGIIKDATPSEEDLQAMRKSIMIAEVSDSGTLSNVSSTHSSLLDPLLAMINNASLSASSSAIASLDLYDELSLYPRWPGFEEDDDLAGPADDKTVTIGDASGNASEKTYSRAELEKMNPKQLGRLKAKGVDIGDLMPRKKKKQKLDRDESVGADTVQG</sequence>